<dbReference type="EMBL" id="JAVRRG010000127">
    <property type="protein sequence ID" value="KAK5082555.1"/>
    <property type="molecule type" value="Genomic_DNA"/>
</dbReference>
<dbReference type="InterPro" id="IPR045122">
    <property type="entry name" value="Csc1-like"/>
</dbReference>
<keyword evidence="4 7" id="KW-0812">Transmembrane</keyword>
<evidence type="ECO:0000256" key="7">
    <source>
        <dbReference type="SAM" id="Phobius"/>
    </source>
</evidence>
<feature type="transmembrane region" description="Helical" evidence="7">
    <location>
        <begin position="484"/>
        <end position="512"/>
    </location>
</feature>
<feature type="transmembrane region" description="Helical" evidence="7">
    <location>
        <begin position="103"/>
        <end position="129"/>
    </location>
</feature>
<dbReference type="PANTHER" id="PTHR13018:SF139">
    <property type="entry name" value="PHOSPHATE METABOLISM PROTEIN 7"/>
    <property type="match status" value="1"/>
</dbReference>
<dbReference type="InterPro" id="IPR032880">
    <property type="entry name" value="CSC1/OSCA1-like_N"/>
</dbReference>
<comment type="subcellular location">
    <subcellularLocation>
        <location evidence="1">Membrane</location>
        <topology evidence="1">Multi-pass membrane protein</topology>
    </subcellularLocation>
</comment>
<evidence type="ECO:0000313" key="10">
    <source>
        <dbReference type="EMBL" id="KAK5082555.1"/>
    </source>
</evidence>
<comment type="similarity">
    <text evidence="2">Belongs to the CSC1 (TC 1.A.17) family.</text>
</comment>
<sequence>MSLNVSAIGDGKAQVLQPHSVRALLASLVSASSILGIALVAFLLTRVSPKLAIVVRPRQHRARYSPRALLHSTVLAVLQTLLQPVERTISDAIGIEAVMFLHYLRSLCLLFGCLAIWVTPSIACFNALATSKPASNDWLNMLSWTNLSTKDARLYWFYAVMTPLTVTIVLYFLSRGLTQAIQLRRNALTAEVQVLAPQRRRMYSVVVTNVPPQWDSDQVRACYSRWDHHIERIDRFSTDLLSPGGEVAQLHSIVRQIESSETSFINRMLRQFRHLKATDFRQHLMHEMDQRYSDANGAAGNHFGEKCASVVDLYSRLQRLTSSLLRRQSAPLRPDAHVSMLLTLNDYCAARAIADYPQSSEVSKLRARFLGASAADMVFANLGYTWGPHEAGRSLVRIVAAVLILGWTFPMAMVGGVSQLSVLLQLLPGQPLRHSPGWLVAAVQGLAPSVATSLLLSLFPWLLRRLLQLAKYPTHSQLQLAAYQLYFCFLFLHLFLTASISSGLVPTAFAVLNSGVTEVPRILAANLPLAGNYYLSYLLIQCMHMAASALFRPLALFKLYQASHGDWTLRGRMELMKDLLYRVRWGEIYPFYNVLAVIGKFVRVCYDHG</sequence>
<evidence type="ECO:0000256" key="5">
    <source>
        <dbReference type="ARBA" id="ARBA00022989"/>
    </source>
</evidence>
<feature type="transmembrane region" description="Helical" evidence="7">
    <location>
        <begin position="395"/>
        <end position="418"/>
    </location>
</feature>
<dbReference type="Pfam" id="PF02714">
    <property type="entry name" value="RSN1_7TM"/>
    <property type="match status" value="1"/>
</dbReference>
<evidence type="ECO:0000256" key="2">
    <source>
        <dbReference type="ARBA" id="ARBA00007779"/>
    </source>
</evidence>
<evidence type="ECO:0000259" key="8">
    <source>
        <dbReference type="Pfam" id="PF02714"/>
    </source>
</evidence>
<feature type="transmembrane region" description="Helical" evidence="7">
    <location>
        <begin position="21"/>
        <end position="44"/>
    </location>
</feature>
<feature type="transmembrane region" description="Helical" evidence="7">
    <location>
        <begin position="155"/>
        <end position="174"/>
    </location>
</feature>
<keyword evidence="11" id="KW-1185">Reference proteome</keyword>
<dbReference type="Proteomes" id="UP001345013">
    <property type="component" value="Unassembled WGS sequence"/>
</dbReference>
<evidence type="ECO:0000256" key="6">
    <source>
        <dbReference type="ARBA" id="ARBA00023136"/>
    </source>
</evidence>
<name>A0ABR0K1I2_9EURO</name>
<evidence type="ECO:0000256" key="3">
    <source>
        <dbReference type="ARBA" id="ARBA00022448"/>
    </source>
</evidence>
<evidence type="ECO:0000313" key="11">
    <source>
        <dbReference type="Proteomes" id="UP001345013"/>
    </source>
</evidence>
<dbReference type="Pfam" id="PF13967">
    <property type="entry name" value="RSN1_TM"/>
    <property type="match status" value="1"/>
</dbReference>
<reference evidence="10 11" key="1">
    <citation type="submission" date="2023-08" db="EMBL/GenBank/DDBJ databases">
        <title>Black Yeasts Isolated from many extreme environments.</title>
        <authorList>
            <person name="Coleine C."/>
            <person name="Stajich J.E."/>
            <person name="Selbmann L."/>
        </authorList>
    </citation>
    <scope>NUCLEOTIDE SEQUENCE [LARGE SCALE GENOMIC DNA]</scope>
    <source>
        <strain evidence="10 11">CCFEE 5885</strain>
    </source>
</reference>
<keyword evidence="6 7" id="KW-0472">Membrane</keyword>
<feature type="transmembrane region" description="Helical" evidence="7">
    <location>
        <begin position="438"/>
        <end position="463"/>
    </location>
</feature>
<evidence type="ECO:0000256" key="4">
    <source>
        <dbReference type="ARBA" id="ARBA00022692"/>
    </source>
</evidence>
<keyword evidence="5 7" id="KW-1133">Transmembrane helix</keyword>
<feature type="domain" description="CSC1/OSCA1-like N-terminal transmembrane" evidence="9">
    <location>
        <begin position="23"/>
        <end position="175"/>
    </location>
</feature>
<organism evidence="10 11">
    <name type="scientific">Lithohypha guttulata</name>
    <dbReference type="NCBI Taxonomy" id="1690604"/>
    <lineage>
        <taxon>Eukaryota</taxon>
        <taxon>Fungi</taxon>
        <taxon>Dikarya</taxon>
        <taxon>Ascomycota</taxon>
        <taxon>Pezizomycotina</taxon>
        <taxon>Eurotiomycetes</taxon>
        <taxon>Chaetothyriomycetidae</taxon>
        <taxon>Chaetothyriales</taxon>
        <taxon>Trichomeriaceae</taxon>
        <taxon>Lithohypha</taxon>
    </lineage>
</organism>
<accession>A0ABR0K1I2</accession>
<comment type="caution">
    <text evidence="10">The sequence shown here is derived from an EMBL/GenBank/DDBJ whole genome shotgun (WGS) entry which is preliminary data.</text>
</comment>
<gene>
    <name evidence="10" type="primary">SPO75</name>
    <name evidence="10" type="ORF">LTR24_007930</name>
</gene>
<feature type="domain" description="CSC1/OSCA1-like 7TM region" evidence="8">
    <location>
        <begin position="395"/>
        <end position="599"/>
    </location>
</feature>
<dbReference type="PANTHER" id="PTHR13018">
    <property type="entry name" value="PROBABLE MEMBRANE PROTEIN DUF221-RELATED"/>
    <property type="match status" value="1"/>
</dbReference>
<evidence type="ECO:0000259" key="9">
    <source>
        <dbReference type="Pfam" id="PF13967"/>
    </source>
</evidence>
<keyword evidence="3" id="KW-0813">Transport</keyword>
<dbReference type="InterPro" id="IPR003864">
    <property type="entry name" value="CSC1/OSCA1-like_7TM"/>
</dbReference>
<protein>
    <submittedName>
        <fullName evidence="10">Sporulation-specific protein 75</fullName>
    </submittedName>
</protein>
<evidence type="ECO:0000256" key="1">
    <source>
        <dbReference type="ARBA" id="ARBA00004141"/>
    </source>
</evidence>
<proteinExistence type="inferred from homology"/>